<protein>
    <submittedName>
        <fullName evidence="1">Uncharacterized protein</fullName>
    </submittedName>
</protein>
<accession>D3VIQ5</accession>
<dbReference type="KEGG" id="xne:XNC1_0531"/>
<keyword evidence="2" id="KW-1185">Reference proteome</keyword>
<dbReference type="Proteomes" id="UP000008075">
    <property type="component" value="Chromosome"/>
</dbReference>
<reference evidence="1 2" key="1">
    <citation type="journal article" date="2011" name="PLoS ONE">
        <title>The entomopathogenic bacterial endosymbionts xenorhabdus and photorhabdus: convergent lifestyles from divergent genomes.</title>
        <authorList>
            <person name="Chaston J.M."/>
            <person name="Suen G."/>
            <person name="Tucker S.L."/>
            <person name="Andersen A.W."/>
            <person name="Bhasin A."/>
            <person name="Bode E."/>
            <person name="Bode H.B."/>
            <person name="Brachmann A.O."/>
            <person name="Cowles C.E."/>
            <person name="Cowles K.N."/>
            <person name="Darby C."/>
            <person name="de Leon L."/>
            <person name="Drace K."/>
            <person name="Du Z."/>
            <person name="Givaudan A."/>
            <person name="Herbert Tran E.E."/>
            <person name="Jewell K.A."/>
            <person name="Knack J.J."/>
            <person name="Krasomil-Osterfeld K.C."/>
            <person name="Kukor R."/>
            <person name="Lanois A."/>
            <person name="Latreille P."/>
            <person name="Leimgruber N.K."/>
            <person name="Lipke C.M."/>
            <person name="Liu R."/>
            <person name="Lu X."/>
            <person name="Martens E.C."/>
            <person name="Marri P.R."/>
            <person name="Medigue C."/>
            <person name="Menard M.L."/>
            <person name="Miller N.M."/>
            <person name="Morales-Soto N."/>
            <person name="Norton S."/>
            <person name="Ogier J.C."/>
            <person name="Orchard S.S."/>
            <person name="Park D."/>
            <person name="Park Y."/>
            <person name="Qurollo B.A."/>
            <person name="Sugar D.R."/>
            <person name="Richards G.R."/>
            <person name="Rouy Z."/>
            <person name="Slominski B."/>
            <person name="Slominski K."/>
            <person name="Snyder H."/>
            <person name="Tjaden B.C."/>
            <person name="van der Hoeven R."/>
            <person name="Welch R.D."/>
            <person name="Wheeler C."/>
            <person name="Xiang B."/>
            <person name="Barbazuk B."/>
            <person name="Gaudriault S."/>
            <person name="Goodner B."/>
            <person name="Slater S.C."/>
            <person name="Forst S."/>
            <person name="Goldman B.S."/>
            <person name="Goodrich-Blair H."/>
        </authorList>
    </citation>
    <scope>NUCLEOTIDE SEQUENCE [LARGE SCALE GENOMIC DNA]</scope>
    <source>
        <strain evidence="2">ATCC 19061 / DSM 3370 / CCUG 14189 / LMG 1036 / NCIMB 9965 / AN6</strain>
    </source>
</reference>
<proteinExistence type="predicted"/>
<evidence type="ECO:0000313" key="2">
    <source>
        <dbReference type="Proteomes" id="UP000008075"/>
    </source>
</evidence>
<dbReference type="EMBL" id="FN667742">
    <property type="protein sequence ID" value="CBJ88605.1"/>
    <property type="molecule type" value="Genomic_DNA"/>
</dbReference>
<gene>
    <name evidence="1" type="ordered locus">XNC1_0531</name>
</gene>
<evidence type="ECO:0000313" key="1">
    <source>
        <dbReference type="EMBL" id="CBJ88605.1"/>
    </source>
</evidence>
<dbReference type="HOGENOM" id="CLU_1991795_0_0_6"/>
<organism evidence="1 2">
    <name type="scientific">Xenorhabdus nematophila (strain ATCC 19061 / DSM 3370 / CCUG 14189 / LMG 1036 / NCIMB 9965 / AN6)</name>
    <dbReference type="NCBI Taxonomy" id="406817"/>
    <lineage>
        <taxon>Bacteria</taxon>
        <taxon>Pseudomonadati</taxon>
        <taxon>Pseudomonadota</taxon>
        <taxon>Gammaproteobacteria</taxon>
        <taxon>Enterobacterales</taxon>
        <taxon>Morganellaceae</taxon>
        <taxon>Xenorhabdus</taxon>
    </lineage>
</organism>
<name>D3VIQ5_XENNA</name>
<sequence>MIQCKFRDNQIIIGPFELSAANRIAVSVPDFTLAWDVPSTHHQITSLPTGGEFKSPAVASLKARTSVSSMLCNSSESDFLPLAILSTGLMLIVSPDDFISNCIPTDHPITVATSLGIVTTTAPPC</sequence>
<dbReference type="AlphaFoldDB" id="D3VIQ5"/>